<evidence type="ECO:0000313" key="3">
    <source>
        <dbReference type="Proteomes" id="UP000230729"/>
    </source>
</evidence>
<protein>
    <recommendedName>
        <fullName evidence="1">DUF4340 domain-containing protein</fullName>
    </recommendedName>
</protein>
<proteinExistence type="predicted"/>
<gene>
    <name evidence="2" type="ORF">COX22_04700</name>
</gene>
<evidence type="ECO:0000259" key="1">
    <source>
        <dbReference type="Pfam" id="PF14238"/>
    </source>
</evidence>
<dbReference type="Pfam" id="PF14238">
    <property type="entry name" value="DUF4340"/>
    <property type="match status" value="1"/>
</dbReference>
<dbReference type="InterPro" id="IPR025641">
    <property type="entry name" value="DUF4340"/>
</dbReference>
<organism evidence="2 3">
    <name type="scientific">Candidatus Falkowbacteria bacterium CG23_combo_of_CG06-09_8_20_14_all_49_15</name>
    <dbReference type="NCBI Taxonomy" id="1974572"/>
    <lineage>
        <taxon>Bacteria</taxon>
        <taxon>Candidatus Falkowiibacteriota</taxon>
    </lineage>
</organism>
<dbReference type="Proteomes" id="UP000230729">
    <property type="component" value="Unassembled WGS sequence"/>
</dbReference>
<accession>A0A2G9ZJK9</accession>
<dbReference type="AlphaFoldDB" id="A0A2G9ZJK9"/>
<sequence length="303" mass="33850">MSRKNLFLGGVLIVLLAIVYVSQGPWRAWRENIAQPQNFLAVLKEAEIDRVEIKHPDQAVVLAKAGDKWKVGGTKSLFIKDSLALSLASALKEAASAAMEEASRNEENKKDLGTDQSGAEVKVFVGDNLLADFYVGMIGQDYASTYVSLAGQSETYLLKTNIHSLFYEKNWPDLAIFSADPEQISKIRCQYPDREFTVEKKDGSWQGVLPYRFPVNQEKIQPLVDLMAKMTAVQAPFEQSFAGTGLEKHLIIVQAAGENMDNTIMVGEEQDGLFYAKRGDSDNIYLIAKEDKEKLETSIRFLR</sequence>
<name>A0A2G9ZJK9_9BACT</name>
<feature type="domain" description="DUF4340" evidence="1">
    <location>
        <begin position="87"/>
        <end position="206"/>
    </location>
</feature>
<comment type="caution">
    <text evidence="2">The sequence shown here is derived from an EMBL/GenBank/DDBJ whole genome shotgun (WGS) entry which is preliminary data.</text>
</comment>
<dbReference type="EMBL" id="PCSD01000111">
    <property type="protein sequence ID" value="PIP33373.1"/>
    <property type="molecule type" value="Genomic_DNA"/>
</dbReference>
<reference evidence="2 3" key="1">
    <citation type="submission" date="2017-09" db="EMBL/GenBank/DDBJ databases">
        <title>Depth-based differentiation of microbial function through sediment-hosted aquifers and enrichment of novel symbionts in the deep terrestrial subsurface.</title>
        <authorList>
            <person name="Probst A.J."/>
            <person name="Ladd B."/>
            <person name="Jarett J.K."/>
            <person name="Geller-Mcgrath D.E."/>
            <person name="Sieber C.M."/>
            <person name="Emerson J.B."/>
            <person name="Anantharaman K."/>
            <person name="Thomas B.C."/>
            <person name="Malmstrom R."/>
            <person name="Stieglmeier M."/>
            <person name="Klingl A."/>
            <person name="Woyke T."/>
            <person name="Ryan C.M."/>
            <person name="Banfield J.F."/>
        </authorList>
    </citation>
    <scope>NUCLEOTIDE SEQUENCE [LARGE SCALE GENOMIC DNA]</scope>
    <source>
        <strain evidence="2">CG23_combo_of_CG06-09_8_20_14_all_49_15</strain>
    </source>
</reference>
<evidence type="ECO:0000313" key="2">
    <source>
        <dbReference type="EMBL" id="PIP33373.1"/>
    </source>
</evidence>